<keyword evidence="1" id="KW-1133">Transmembrane helix</keyword>
<dbReference type="Proteomes" id="UP000693970">
    <property type="component" value="Unassembled WGS sequence"/>
</dbReference>
<reference evidence="3" key="1">
    <citation type="journal article" date="2021" name="Sci. Rep.">
        <title>Diploid genomic architecture of Nitzschia inconspicua, an elite biomass production diatom.</title>
        <authorList>
            <person name="Oliver A."/>
            <person name="Podell S."/>
            <person name="Pinowska A."/>
            <person name="Traller J.C."/>
            <person name="Smith S.R."/>
            <person name="McClure R."/>
            <person name="Beliaev A."/>
            <person name="Bohutskyi P."/>
            <person name="Hill E.A."/>
            <person name="Rabines A."/>
            <person name="Zheng H."/>
            <person name="Allen L.Z."/>
            <person name="Kuo A."/>
            <person name="Grigoriev I.V."/>
            <person name="Allen A.E."/>
            <person name="Hazlebeck D."/>
            <person name="Allen E.E."/>
        </authorList>
    </citation>
    <scope>NUCLEOTIDE SEQUENCE</scope>
    <source>
        <strain evidence="3">Hildebrandi</strain>
    </source>
</reference>
<dbReference type="EMBL" id="JAGRRH010000002">
    <property type="protein sequence ID" value="KAG7373462.1"/>
    <property type="molecule type" value="Genomic_DNA"/>
</dbReference>
<proteinExistence type="predicted"/>
<evidence type="ECO:0000256" key="1">
    <source>
        <dbReference type="SAM" id="Phobius"/>
    </source>
</evidence>
<protein>
    <recommendedName>
        <fullName evidence="2">DUF6824 domain-containing protein</fullName>
    </recommendedName>
</protein>
<name>A0A9K3M432_9STRA</name>
<evidence type="ECO:0000313" key="4">
    <source>
        <dbReference type="Proteomes" id="UP000693970"/>
    </source>
</evidence>
<dbReference type="AlphaFoldDB" id="A0A9K3M432"/>
<organism evidence="3 4">
    <name type="scientific">Nitzschia inconspicua</name>
    <dbReference type="NCBI Taxonomy" id="303405"/>
    <lineage>
        <taxon>Eukaryota</taxon>
        <taxon>Sar</taxon>
        <taxon>Stramenopiles</taxon>
        <taxon>Ochrophyta</taxon>
        <taxon>Bacillariophyta</taxon>
        <taxon>Bacillariophyceae</taxon>
        <taxon>Bacillariophycidae</taxon>
        <taxon>Bacillariales</taxon>
        <taxon>Bacillariaceae</taxon>
        <taxon>Nitzschia</taxon>
    </lineage>
</organism>
<reference evidence="3" key="2">
    <citation type="submission" date="2021-04" db="EMBL/GenBank/DDBJ databases">
        <authorList>
            <person name="Podell S."/>
        </authorList>
    </citation>
    <scope>NUCLEOTIDE SEQUENCE</scope>
    <source>
        <strain evidence="3">Hildebrandi</strain>
    </source>
</reference>
<sequence>MEESRLDSVLEQLQIELDAIQDERRWAYNIALGMNSTYVIDRKFCTTFVRAESYDAKKAAIRMLHFLTYAREKFGDDALLRPIRWDAMAILEEGSKSSRDNAGRLILSLIADAGTGCPLVDRKTRSFLLASGKESRTRSRFHIGTVTECMYSLKGYGIPVNHLPPNIDISTNDRIMNHLKWCAMRQAKDRLMEENPEALEKIVEIPHHEDYLFGKGQAIMKHQGNIALRALLKECLSCWENAAFKEKSSICWEVIHEVAQQGGRFLRETPQGWFVEVEPESVRQKVSIAFRDMLKRARRNSRGGKDQEKAQAAGVSSVDTHLSFPITLDHAIQAQTFNDLNLSGEIPQKRRKVRTGEDDEFSEKMCCSNLAASNHRKISRDSLIFPVLSVLPVVYLLYYLGYVAFKNFCGHQHPPMVALISLTIAQMVQLAVLLSTQPQPEEKLPQFDVELDDNDSPCSDHQDEESIEIGRNAFVTSEIV</sequence>
<keyword evidence="1" id="KW-0472">Membrane</keyword>
<feature type="domain" description="DUF6824" evidence="2">
    <location>
        <begin position="210"/>
        <end position="292"/>
    </location>
</feature>
<keyword evidence="4" id="KW-1185">Reference proteome</keyword>
<feature type="transmembrane region" description="Helical" evidence="1">
    <location>
        <begin position="383"/>
        <end position="404"/>
    </location>
</feature>
<accession>A0A9K3M432</accession>
<keyword evidence="1" id="KW-0812">Transmembrane</keyword>
<gene>
    <name evidence="3" type="ORF">IV203_034186</name>
</gene>
<evidence type="ECO:0000313" key="3">
    <source>
        <dbReference type="EMBL" id="KAG7373462.1"/>
    </source>
</evidence>
<dbReference type="OrthoDB" id="42195at2759"/>
<dbReference type="InterPro" id="IPR049227">
    <property type="entry name" value="DUF6824"/>
</dbReference>
<comment type="caution">
    <text evidence="3">The sequence shown here is derived from an EMBL/GenBank/DDBJ whole genome shotgun (WGS) entry which is preliminary data.</text>
</comment>
<dbReference type="Pfam" id="PF20710">
    <property type="entry name" value="DUF6824"/>
    <property type="match status" value="1"/>
</dbReference>
<evidence type="ECO:0000259" key="2">
    <source>
        <dbReference type="Pfam" id="PF20710"/>
    </source>
</evidence>